<feature type="compositionally biased region" description="Polar residues" evidence="5">
    <location>
        <begin position="85"/>
        <end position="96"/>
    </location>
</feature>
<dbReference type="EMBL" id="JALLPJ020001162">
    <property type="protein sequence ID" value="KAL3775238.1"/>
    <property type="molecule type" value="Genomic_DNA"/>
</dbReference>
<dbReference type="GO" id="GO:0004386">
    <property type="term" value="F:helicase activity"/>
    <property type="evidence" value="ECO:0007669"/>
    <property type="project" value="UniProtKB-KW"/>
</dbReference>
<evidence type="ECO:0000259" key="6">
    <source>
        <dbReference type="PROSITE" id="PS51192"/>
    </source>
</evidence>
<reference evidence="8 9" key="1">
    <citation type="submission" date="2024-10" db="EMBL/GenBank/DDBJ databases">
        <title>Updated reference genomes for cyclostephanoid diatoms.</title>
        <authorList>
            <person name="Roberts W.R."/>
            <person name="Alverson A.J."/>
        </authorList>
    </citation>
    <scope>NUCLEOTIDE SEQUENCE [LARGE SCALE GENOMIC DNA]</scope>
    <source>
        <strain evidence="8 9">AJA010-31</strain>
    </source>
</reference>
<sequence>MGSNIKGGGRAVMSEVSQEALIDLLMDHENSSSDVPAIELSLHHRTRARKKFVKKMVRKYERSQLKLKHRGATLTQTKEKGAHQPSHTSNALGSSTNANVRIELAEALFQKEKEKGKQDKKKSKDDNSKSKKKNSNSSFKVGTKKVIVLPRTTSASELMKLAQSKLKMKKPVCAFIQPSSSTIFELNNNLASIDNGAIIYVSASPLMAEAQSSDDEADSDEEELDLVDPLESVKRAYERQDMSRRQQRCKRIPEIINKSERNKHVESRSKLPVAAHKESILDMISDNKVVILSGATGSGKSTQVPQFLLESQGEQVSKRPYIVVTQPRIVAAISLAHRVASERGNPAPGSKGSSVGYTVRLDNQVDLRSCRIIYMTIGILLRMLVQYQPQIDLEVMGCDDAPSISFNTISHLLVDECHERDVNTDFALTILKGMMSSKSVDMPRLILMSATASSELFANYFTVNGVSPAIIQIPGRTFPVEINWLGECEKFVGKRLVRHHVTNEDPRSHGPDKDKTDIVLSPRAKDRIDNEFICALISKIVQQQQQQQQSADSELNKTGSILVFLPGLSEINALARCLNDKESITGDPAICNVLTLHSTSSKADQARIFQQSTRVKIVLSTNIAETSLTIPDISHVIDNCLVKESRYNPELRIKELTTVFTSCASMTQRTGRAGRTSRGVSWRLCSKEYAAEKLLPNTLPEIIRTPLDELMLQICLLYEQRRQNGSQFVAGVKPMKFLSLTLTPPHERNIAQACHRLLEVGALKLVDTDGAPEDPSNWTYRITPLGYHLSHLPMDAKVGKLLIFGCILGCVENALTVAAALSCTKSCFLRSSRERPLDTSARDSLIENGFGGRDWIGGTAKGDLIAVIAVYRAWKAQAPKQRYKFCRSHALDDYAMQQIDRLRDQFHALVIDAGLSVKGSPEDTSNLSNDDALLTSCTLVAGLYPNICTLIRPKKGGAPVGKLLTKDNVVCRASSDSFQRARVKHASESGRDAYAVYLSKHQTVGAASLTQKRPPEPFISEVNFVSRFALLLFGGQLELVGNALVVDGWLKFKVGDEGEKSEGGVVGNAVLILTLRTLLDDLIVEHIQEAFLPLERRKKMVDRQKDVIDVVRKLIADEA</sequence>
<accession>A0ABD3NIL4</accession>
<keyword evidence="2" id="KW-0378">Hydrolase</keyword>
<dbReference type="Pfam" id="PF00270">
    <property type="entry name" value="DEAD"/>
    <property type="match status" value="1"/>
</dbReference>
<dbReference type="FunFam" id="1.20.120.1080:FF:000097">
    <property type="entry name" value="Uncharacterized protein"/>
    <property type="match status" value="1"/>
</dbReference>
<dbReference type="Proteomes" id="UP001530400">
    <property type="component" value="Unassembled WGS sequence"/>
</dbReference>
<dbReference type="Pfam" id="PF00271">
    <property type="entry name" value="Helicase_C"/>
    <property type="match status" value="1"/>
</dbReference>
<dbReference type="PANTHER" id="PTHR18934">
    <property type="entry name" value="ATP-DEPENDENT RNA HELICASE"/>
    <property type="match status" value="1"/>
</dbReference>
<dbReference type="PROSITE" id="PS51192">
    <property type="entry name" value="HELICASE_ATP_BIND_1"/>
    <property type="match status" value="1"/>
</dbReference>
<dbReference type="Gene3D" id="3.40.50.300">
    <property type="entry name" value="P-loop containing nucleotide triphosphate hydrolases"/>
    <property type="match status" value="2"/>
</dbReference>
<feature type="region of interest" description="Disordered" evidence="5">
    <location>
        <begin position="63"/>
        <end position="96"/>
    </location>
</feature>
<gene>
    <name evidence="8" type="ORF">ACHAWO_012989</name>
</gene>
<evidence type="ECO:0000313" key="8">
    <source>
        <dbReference type="EMBL" id="KAL3775238.1"/>
    </source>
</evidence>
<dbReference type="PROSITE" id="PS51194">
    <property type="entry name" value="HELICASE_CTER"/>
    <property type="match status" value="1"/>
</dbReference>
<dbReference type="Pfam" id="PF21010">
    <property type="entry name" value="HA2_C"/>
    <property type="match status" value="1"/>
</dbReference>
<feature type="region of interest" description="Disordered" evidence="5">
    <location>
        <begin position="111"/>
        <end position="137"/>
    </location>
</feature>
<dbReference type="InterPro" id="IPR027417">
    <property type="entry name" value="P-loop_NTPase"/>
</dbReference>
<keyword evidence="4" id="KW-0067">ATP-binding</keyword>
<evidence type="ECO:0000256" key="3">
    <source>
        <dbReference type="ARBA" id="ARBA00022806"/>
    </source>
</evidence>
<dbReference type="Gene3D" id="1.20.120.1080">
    <property type="match status" value="1"/>
</dbReference>
<dbReference type="PANTHER" id="PTHR18934:SF119">
    <property type="entry name" value="ATP-DEPENDENT RNA HELICASE A"/>
    <property type="match status" value="1"/>
</dbReference>
<organism evidence="8 9">
    <name type="scientific">Cyclotella atomus</name>
    <dbReference type="NCBI Taxonomy" id="382360"/>
    <lineage>
        <taxon>Eukaryota</taxon>
        <taxon>Sar</taxon>
        <taxon>Stramenopiles</taxon>
        <taxon>Ochrophyta</taxon>
        <taxon>Bacillariophyta</taxon>
        <taxon>Coscinodiscophyceae</taxon>
        <taxon>Thalassiosirophycidae</taxon>
        <taxon>Stephanodiscales</taxon>
        <taxon>Stephanodiscaceae</taxon>
        <taxon>Cyclotella</taxon>
    </lineage>
</organism>
<dbReference type="CDD" id="cd17917">
    <property type="entry name" value="DEXHc_RHA-like"/>
    <property type="match status" value="1"/>
</dbReference>
<dbReference type="GO" id="GO:0016787">
    <property type="term" value="F:hydrolase activity"/>
    <property type="evidence" value="ECO:0007669"/>
    <property type="project" value="UniProtKB-KW"/>
</dbReference>
<evidence type="ECO:0000259" key="7">
    <source>
        <dbReference type="PROSITE" id="PS51194"/>
    </source>
</evidence>
<dbReference type="SMART" id="SM00487">
    <property type="entry name" value="DEXDc"/>
    <property type="match status" value="1"/>
</dbReference>
<comment type="caution">
    <text evidence="8">The sequence shown here is derived from an EMBL/GenBank/DDBJ whole genome shotgun (WGS) entry which is preliminary data.</text>
</comment>
<dbReference type="SMART" id="SM00847">
    <property type="entry name" value="HA2"/>
    <property type="match status" value="1"/>
</dbReference>
<keyword evidence="9" id="KW-1185">Reference proteome</keyword>
<dbReference type="InterPro" id="IPR014001">
    <property type="entry name" value="Helicase_ATP-bd"/>
</dbReference>
<dbReference type="GO" id="GO:0005524">
    <property type="term" value="F:ATP binding"/>
    <property type="evidence" value="ECO:0007669"/>
    <property type="project" value="UniProtKB-KW"/>
</dbReference>
<evidence type="ECO:0000256" key="2">
    <source>
        <dbReference type="ARBA" id="ARBA00022801"/>
    </source>
</evidence>
<keyword evidence="1" id="KW-0547">Nucleotide-binding</keyword>
<feature type="domain" description="Helicase ATP-binding" evidence="6">
    <location>
        <begin position="281"/>
        <end position="470"/>
    </location>
</feature>
<evidence type="ECO:0000313" key="9">
    <source>
        <dbReference type="Proteomes" id="UP001530400"/>
    </source>
</evidence>
<evidence type="ECO:0000256" key="4">
    <source>
        <dbReference type="ARBA" id="ARBA00022840"/>
    </source>
</evidence>
<evidence type="ECO:0000256" key="5">
    <source>
        <dbReference type="SAM" id="MobiDB-lite"/>
    </source>
</evidence>
<keyword evidence="3" id="KW-0347">Helicase</keyword>
<dbReference type="CDD" id="cd18791">
    <property type="entry name" value="SF2_C_RHA"/>
    <property type="match status" value="1"/>
</dbReference>
<dbReference type="InterPro" id="IPR011545">
    <property type="entry name" value="DEAD/DEAH_box_helicase_dom"/>
</dbReference>
<evidence type="ECO:0008006" key="10">
    <source>
        <dbReference type="Google" id="ProtNLM"/>
    </source>
</evidence>
<dbReference type="AlphaFoldDB" id="A0ABD3NIL4"/>
<dbReference type="SMART" id="SM00490">
    <property type="entry name" value="HELICc"/>
    <property type="match status" value="1"/>
</dbReference>
<protein>
    <recommendedName>
        <fullName evidence="10">RNA helicase</fullName>
    </recommendedName>
</protein>
<feature type="domain" description="Helicase C-terminal" evidence="7">
    <location>
        <begin position="532"/>
        <end position="718"/>
    </location>
</feature>
<feature type="compositionally biased region" description="Basic and acidic residues" evidence="5">
    <location>
        <begin position="111"/>
        <end position="129"/>
    </location>
</feature>
<dbReference type="InterPro" id="IPR001650">
    <property type="entry name" value="Helicase_C-like"/>
</dbReference>
<name>A0ABD3NIL4_9STRA</name>
<dbReference type="SUPFAM" id="SSF52540">
    <property type="entry name" value="P-loop containing nucleoside triphosphate hydrolases"/>
    <property type="match status" value="1"/>
</dbReference>
<proteinExistence type="predicted"/>
<dbReference type="InterPro" id="IPR007502">
    <property type="entry name" value="Helicase-assoc_dom"/>
</dbReference>
<evidence type="ECO:0000256" key="1">
    <source>
        <dbReference type="ARBA" id="ARBA00022741"/>
    </source>
</evidence>